<dbReference type="AlphaFoldDB" id="A0AAX4JDS4"/>
<dbReference type="GO" id="GO:0000978">
    <property type="term" value="F:RNA polymerase II cis-regulatory region sequence-specific DNA binding"/>
    <property type="evidence" value="ECO:0007669"/>
    <property type="project" value="TreeGrafter"/>
</dbReference>
<dbReference type="GO" id="GO:0008270">
    <property type="term" value="F:zinc ion binding"/>
    <property type="evidence" value="ECO:0007669"/>
    <property type="project" value="UniProtKB-KW"/>
</dbReference>
<protein>
    <submittedName>
        <fullName evidence="8">Zinc finger C2H2 domain-containing protein</fullName>
    </submittedName>
</protein>
<keyword evidence="1" id="KW-0479">Metal-binding</keyword>
<dbReference type="GO" id="GO:0000981">
    <property type="term" value="F:DNA-binding transcription factor activity, RNA polymerase II-specific"/>
    <property type="evidence" value="ECO:0007669"/>
    <property type="project" value="TreeGrafter"/>
</dbReference>
<evidence type="ECO:0000256" key="2">
    <source>
        <dbReference type="ARBA" id="ARBA00022737"/>
    </source>
</evidence>
<feature type="region of interest" description="Disordered" evidence="6">
    <location>
        <begin position="50"/>
        <end position="95"/>
    </location>
</feature>
<dbReference type="KEGG" id="vnx:VNE69_07156"/>
<dbReference type="InterPro" id="IPR013087">
    <property type="entry name" value="Znf_C2H2_type"/>
</dbReference>
<dbReference type="PANTHER" id="PTHR14003:SF19">
    <property type="entry name" value="YY2 TRANSCRIPTION FACTOR"/>
    <property type="match status" value="1"/>
</dbReference>
<gene>
    <name evidence="8" type="ORF">VNE69_07156</name>
</gene>
<reference evidence="8" key="1">
    <citation type="journal article" date="2024" name="BMC Genomics">
        <title>Functional annotation of a divergent genome using sequence and structure-based similarity.</title>
        <authorList>
            <person name="Svedberg D."/>
            <person name="Winiger R.R."/>
            <person name="Berg A."/>
            <person name="Sharma H."/>
            <person name="Tellgren-Roth C."/>
            <person name="Debrunner-Vossbrinck B.A."/>
            <person name="Vossbrinck C.R."/>
            <person name="Barandun J."/>
        </authorList>
    </citation>
    <scope>NUCLEOTIDE SEQUENCE</scope>
    <source>
        <strain evidence="8">Illinois isolate</strain>
    </source>
</reference>
<keyword evidence="4" id="KW-0862">Zinc</keyword>
<accession>A0AAX4JDS4</accession>
<feature type="domain" description="C2H2-type" evidence="7">
    <location>
        <begin position="241"/>
        <end position="270"/>
    </location>
</feature>
<dbReference type="RefSeq" id="XP_065330234.1">
    <property type="nucleotide sequence ID" value="XM_065474162.1"/>
</dbReference>
<evidence type="ECO:0000313" key="9">
    <source>
        <dbReference type="Proteomes" id="UP001334084"/>
    </source>
</evidence>
<dbReference type="PROSITE" id="PS00028">
    <property type="entry name" value="ZINC_FINGER_C2H2_1"/>
    <property type="match status" value="2"/>
</dbReference>
<dbReference type="PANTHER" id="PTHR14003">
    <property type="entry name" value="TRANSCRIPTIONAL REPRESSOR PROTEIN YY"/>
    <property type="match status" value="1"/>
</dbReference>
<evidence type="ECO:0000256" key="3">
    <source>
        <dbReference type="ARBA" id="ARBA00022771"/>
    </source>
</evidence>
<feature type="region of interest" description="Disordered" evidence="6">
    <location>
        <begin position="150"/>
        <end position="181"/>
    </location>
</feature>
<evidence type="ECO:0000256" key="1">
    <source>
        <dbReference type="ARBA" id="ARBA00022723"/>
    </source>
</evidence>
<sequence length="273" mass="31646">MVASKDSRSSKFSKSGKKQEQSEDSTCADLSSVESNCEAVFDIKKENYDDSNEISEKVSSHFEKLKSQRHVPDQKNSIRKRKNGPELINSPIAAQQKTNKTGLDYLKEIADQISFESKKKLYKEKSFSPENSITQKIRKLKEDKMNKSNHNIKENSSEVPKNKTNRELIQNKKPKKEGEMDEISENETIKCFADFSDSMFSTRKSKGETMFCCADADCNVELPSMSRIKRHYLVHTDLKPFKCLSKKCTKKFSRKDNMLQHYRMHCKKNRKKD</sequence>
<feature type="compositionally biased region" description="Basic and acidic residues" evidence="6">
    <location>
        <begin position="150"/>
        <end position="170"/>
    </location>
</feature>
<keyword evidence="2" id="KW-0677">Repeat</keyword>
<dbReference type="SUPFAM" id="SSF57667">
    <property type="entry name" value="beta-beta-alpha zinc fingers"/>
    <property type="match status" value="2"/>
</dbReference>
<evidence type="ECO:0000256" key="4">
    <source>
        <dbReference type="ARBA" id="ARBA00022833"/>
    </source>
</evidence>
<evidence type="ECO:0000259" key="7">
    <source>
        <dbReference type="PROSITE" id="PS50157"/>
    </source>
</evidence>
<organism evidence="8 9">
    <name type="scientific">Vairimorpha necatrix</name>
    <dbReference type="NCBI Taxonomy" id="6039"/>
    <lineage>
        <taxon>Eukaryota</taxon>
        <taxon>Fungi</taxon>
        <taxon>Fungi incertae sedis</taxon>
        <taxon>Microsporidia</taxon>
        <taxon>Nosematidae</taxon>
        <taxon>Vairimorpha</taxon>
    </lineage>
</organism>
<evidence type="ECO:0000313" key="8">
    <source>
        <dbReference type="EMBL" id="WUR04089.1"/>
    </source>
</evidence>
<dbReference type="Gene3D" id="3.30.160.60">
    <property type="entry name" value="Classic Zinc Finger"/>
    <property type="match status" value="1"/>
</dbReference>
<feature type="compositionally biased region" description="Basic and acidic residues" evidence="6">
    <location>
        <begin position="50"/>
        <end position="73"/>
    </location>
</feature>
<name>A0AAX4JDS4_9MICR</name>
<dbReference type="GO" id="GO:0031519">
    <property type="term" value="C:PcG protein complex"/>
    <property type="evidence" value="ECO:0007669"/>
    <property type="project" value="TreeGrafter"/>
</dbReference>
<dbReference type="GeneID" id="90541912"/>
<keyword evidence="9" id="KW-1185">Reference proteome</keyword>
<proteinExistence type="predicted"/>
<dbReference type="EMBL" id="CP142732">
    <property type="protein sequence ID" value="WUR04089.1"/>
    <property type="molecule type" value="Genomic_DNA"/>
</dbReference>
<feature type="domain" description="C2H2-type" evidence="7">
    <location>
        <begin position="211"/>
        <end position="240"/>
    </location>
</feature>
<dbReference type="SMART" id="SM00355">
    <property type="entry name" value="ZnF_C2H2"/>
    <property type="match status" value="2"/>
</dbReference>
<evidence type="ECO:0000256" key="5">
    <source>
        <dbReference type="PROSITE-ProRule" id="PRU00042"/>
    </source>
</evidence>
<evidence type="ECO:0000256" key="6">
    <source>
        <dbReference type="SAM" id="MobiDB-lite"/>
    </source>
</evidence>
<dbReference type="InterPro" id="IPR036236">
    <property type="entry name" value="Znf_C2H2_sf"/>
</dbReference>
<feature type="region of interest" description="Disordered" evidence="6">
    <location>
        <begin position="1"/>
        <end position="34"/>
    </location>
</feature>
<dbReference type="GO" id="GO:0000785">
    <property type="term" value="C:chromatin"/>
    <property type="evidence" value="ECO:0007669"/>
    <property type="project" value="TreeGrafter"/>
</dbReference>
<dbReference type="Proteomes" id="UP001334084">
    <property type="component" value="Chromosome 7"/>
</dbReference>
<dbReference type="GO" id="GO:0005667">
    <property type="term" value="C:transcription regulator complex"/>
    <property type="evidence" value="ECO:0007669"/>
    <property type="project" value="TreeGrafter"/>
</dbReference>
<dbReference type="PROSITE" id="PS50157">
    <property type="entry name" value="ZINC_FINGER_C2H2_2"/>
    <property type="match status" value="2"/>
</dbReference>
<keyword evidence="3 5" id="KW-0863">Zinc-finger</keyword>